<dbReference type="InterPro" id="IPR001584">
    <property type="entry name" value="Integrase_cat-core"/>
</dbReference>
<feature type="region of interest" description="Disordered" evidence="1">
    <location>
        <begin position="46"/>
        <end position="93"/>
    </location>
</feature>
<feature type="domain" description="Integrase catalytic" evidence="2">
    <location>
        <begin position="1"/>
        <end position="53"/>
    </location>
</feature>
<keyword evidence="4" id="KW-1185">Reference proteome</keyword>
<dbReference type="Pfam" id="PF13683">
    <property type="entry name" value="rve_3"/>
    <property type="match status" value="1"/>
</dbReference>
<proteinExistence type="predicted"/>
<name>A0A6H0S7D4_9MYCO</name>
<dbReference type="KEGG" id="mfre:EXE63_21995"/>
<dbReference type="AlphaFoldDB" id="A0A6H0S7D4"/>
<sequence>MDNALAETTVGSFRTKSSADRARGVNQAELATAEWVVCFNTERPHKYLDDFTPKPSRSSTTITDAPHQRRGQREQSPETPGRVNQQKHREVPHRQILRKLGVNSRAEAAAAVLEIRGPTQRPK</sequence>
<reference evidence="3 4" key="1">
    <citation type="submission" date="2019-04" db="EMBL/GenBank/DDBJ databases">
        <title>Draft, Whole-Genome Sequence of the Anthracene-degrading Mycobacterium frederiksbergense LB501T, Isolated from a Polycyclic Aromatic Hydrocarbon (PAH)-Contaminated Soil.</title>
        <authorList>
            <person name="Augelletti F."/>
        </authorList>
    </citation>
    <scope>NUCLEOTIDE SEQUENCE [LARGE SCALE GENOMIC DNA]</scope>
    <source>
        <strain evidence="3 4">LB 501T</strain>
    </source>
</reference>
<organism evidence="3 4">
    <name type="scientific">Mycolicibacterium frederiksbergense</name>
    <dbReference type="NCBI Taxonomy" id="117567"/>
    <lineage>
        <taxon>Bacteria</taxon>
        <taxon>Bacillati</taxon>
        <taxon>Actinomycetota</taxon>
        <taxon>Actinomycetes</taxon>
        <taxon>Mycobacteriales</taxon>
        <taxon>Mycobacteriaceae</taxon>
        <taxon>Mycolicibacterium</taxon>
    </lineage>
</organism>
<gene>
    <name evidence="3" type="ORF">EXE63_21995</name>
</gene>
<evidence type="ECO:0000259" key="2">
    <source>
        <dbReference type="Pfam" id="PF13683"/>
    </source>
</evidence>
<evidence type="ECO:0000313" key="3">
    <source>
        <dbReference type="EMBL" id="QIV83258.1"/>
    </source>
</evidence>
<evidence type="ECO:0000256" key="1">
    <source>
        <dbReference type="SAM" id="MobiDB-lite"/>
    </source>
</evidence>
<feature type="region of interest" description="Disordered" evidence="1">
    <location>
        <begin position="1"/>
        <end position="24"/>
    </location>
</feature>
<dbReference type="Proteomes" id="UP000501849">
    <property type="component" value="Chromosome"/>
</dbReference>
<dbReference type="EMBL" id="CP038799">
    <property type="protein sequence ID" value="QIV83258.1"/>
    <property type="molecule type" value="Genomic_DNA"/>
</dbReference>
<accession>A0A6H0S7D4</accession>
<protein>
    <recommendedName>
        <fullName evidence="2">Integrase catalytic domain-containing protein</fullName>
    </recommendedName>
</protein>
<dbReference type="GO" id="GO:0015074">
    <property type="term" value="P:DNA integration"/>
    <property type="evidence" value="ECO:0007669"/>
    <property type="project" value="InterPro"/>
</dbReference>
<evidence type="ECO:0000313" key="4">
    <source>
        <dbReference type="Proteomes" id="UP000501849"/>
    </source>
</evidence>